<proteinExistence type="predicted"/>
<protein>
    <submittedName>
        <fullName evidence="4">LytTR family DNA-binding domain-containing protein</fullName>
    </submittedName>
</protein>
<feature type="modified residue" description="4-aspartylphosphate" evidence="1">
    <location>
        <position position="54"/>
    </location>
</feature>
<evidence type="ECO:0000259" key="2">
    <source>
        <dbReference type="PROSITE" id="PS50110"/>
    </source>
</evidence>
<name>A0ABU7XYF4_9FLAO</name>
<evidence type="ECO:0000259" key="3">
    <source>
        <dbReference type="PROSITE" id="PS50930"/>
    </source>
</evidence>
<comment type="caution">
    <text evidence="4">The sequence shown here is derived from an EMBL/GenBank/DDBJ whole genome shotgun (WGS) entry which is preliminary data.</text>
</comment>
<accession>A0ABU7XYF4</accession>
<sequence>MNLIIIDDSASDIEYYKSLLVKNFNDFNNIESFTNPLEGLDYINEAHPDLLILDMEMPDIGGIDLLNRIKSPTTELIFCTSHDQFAIEAFKNLALGFLLKPYSESNFIAIMSKAIQRLKSVKANNDFPKAIKPILDEQVITVPTLGCTYFLKISEIIRFESVDSYAKIYLTDGTFHISSHGIKYFETSLISPIFFRVHKSHLINLTKVKKLFTDGTLVLKNGEHVPVARRRRTELLSLFNKIYL</sequence>
<dbReference type="SMART" id="SM00448">
    <property type="entry name" value="REC"/>
    <property type="match status" value="1"/>
</dbReference>
<dbReference type="Gene3D" id="3.40.50.2300">
    <property type="match status" value="1"/>
</dbReference>
<dbReference type="Pfam" id="PF00072">
    <property type="entry name" value="Response_reg"/>
    <property type="match status" value="1"/>
</dbReference>
<reference evidence="4 5" key="1">
    <citation type="submission" date="2022-09" db="EMBL/GenBank/DDBJ databases">
        <title>Genome sequencing of Flavivirga sp. MEBiC05379.</title>
        <authorList>
            <person name="Oh H.-M."/>
            <person name="Kwon K.K."/>
            <person name="Park M.J."/>
            <person name="Yang S.-H."/>
        </authorList>
    </citation>
    <scope>NUCLEOTIDE SEQUENCE [LARGE SCALE GENOMIC DNA]</scope>
    <source>
        <strain evidence="4 5">MEBiC05379</strain>
    </source>
</reference>
<dbReference type="SMART" id="SM00850">
    <property type="entry name" value="LytTR"/>
    <property type="match status" value="1"/>
</dbReference>
<evidence type="ECO:0000256" key="1">
    <source>
        <dbReference type="PROSITE-ProRule" id="PRU00169"/>
    </source>
</evidence>
<dbReference type="InterPro" id="IPR001789">
    <property type="entry name" value="Sig_transdc_resp-reg_receiver"/>
</dbReference>
<dbReference type="PANTHER" id="PTHR37299">
    <property type="entry name" value="TRANSCRIPTIONAL REGULATOR-RELATED"/>
    <property type="match status" value="1"/>
</dbReference>
<dbReference type="SUPFAM" id="SSF52172">
    <property type="entry name" value="CheY-like"/>
    <property type="match status" value="1"/>
</dbReference>
<keyword evidence="5" id="KW-1185">Reference proteome</keyword>
<dbReference type="EMBL" id="JAODOP010000004">
    <property type="protein sequence ID" value="MEF3835777.1"/>
    <property type="molecule type" value="Genomic_DNA"/>
</dbReference>
<dbReference type="Pfam" id="PF04397">
    <property type="entry name" value="LytTR"/>
    <property type="match status" value="1"/>
</dbReference>
<dbReference type="Proteomes" id="UP001337305">
    <property type="component" value="Unassembled WGS sequence"/>
</dbReference>
<dbReference type="RefSeq" id="WP_303308056.1">
    <property type="nucleotide sequence ID" value="NZ_JAODOP010000004.1"/>
</dbReference>
<dbReference type="InterPro" id="IPR011006">
    <property type="entry name" value="CheY-like_superfamily"/>
</dbReference>
<dbReference type="GO" id="GO:0003677">
    <property type="term" value="F:DNA binding"/>
    <property type="evidence" value="ECO:0007669"/>
    <property type="project" value="UniProtKB-KW"/>
</dbReference>
<organism evidence="4 5">
    <name type="scientific">Flavivirga spongiicola</name>
    <dbReference type="NCBI Taxonomy" id="421621"/>
    <lineage>
        <taxon>Bacteria</taxon>
        <taxon>Pseudomonadati</taxon>
        <taxon>Bacteroidota</taxon>
        <taxon>Flavobacteriia</taxon>
        <taxon>Flavobacteriales</taxon>
        <taxon>Flavobacteriaceae</taxon>
        <taxon>Flavivirga</taxon>
    </lineage>
</organism>
<dbReference type="InterPro" id="IPR046947">
    <property type="entry name" value="LytR-like"/>
</dbReference>
<evidence type="ECO:0000313" key="4">
    <source>
        <dbReference type="EMBL" id="MEF3835777.1"/>
    </source>
</evidence>
<feature type="domain" description="Response regulatory" evidence="2">
    <location>
        <begin position="2"/>
        <end position="115"/>
    </location>
</feature>
<evidence type="ECO:0000313" key="5">
    <source>
        <dbReference type="Proteomes" id="UP001337305"/>
    </source>
</evidence>
<dbReference type="PROSITE" id="PS50110">
    <property type="entry name" value="RESPONSE_REGULATORY"/>
    <property type="match status" value="1"/>
</dbReference>
<dbReference type="InterPro" id="IPR007492">
    <property type="entry name" value="LytTR_DNA-bd_dom"/>
</dbReference>
<feature type="domain" description="HTH LytTR-type" evidence="3">
    <location>
        <begin position="140"/>
        <end position="241"/>
    </location>
</feature>
<dbReference type="Gene3D" id="2.40.50.1020">
    <property type="entry name" value="LytTr DNA-binding domain"/>
    <property type="match status" value="1"/>
</dbReference>
<gene>
    <name evidence="4" type="ORF">N1F79_21815</name>
</gene>
<dbReference type="PROSITE" id="PS50930">
    <property type="entry name" value="HTH_LYTTR"/>
    <property type="match status" value="1"/>
</dbReference>
<keyword evidence="4" id="KW-0238">DNA-binding</keyword>
<keyword evidence="1" id="KW-0597">Phosphoprotein</keyword>
<dbReference type="PANTHER" id="PTHR37299:SF1">
    <property type="entry name" value="STAGE 0 SPORULATION PROTEIN A HOMOLOG"/>
    <property type="match status" value="1"/>
</dbReference>